<dbReference type="PANTHER" id="PTHR21581">
    <property type="entry name" value="D-ALANYL-D-ALANINE CARBOXYPEPTIDASE"/>
    <property type="match status" value="1"/>
</dbReference>
<evidence type="ECO:0000313" key="10">
    <source>
        <dbReference type="EMBL" id="AOG26220.1"/>
    </source>
</evidence>
<dbReference type="AlphaFoldDB" id="A0A9W3X5E0"/>
<comment type="similarity">
    <text evidence="1 8">Belongs to the peptidase S11 family.</text>
</comment>
<dbReference type="Proteomes" id="UP000094691">
    <property type="component" value="Chromosome"/>
</dbReference>
<keyword evidence="10" id="KW-0645">Protease</keyword>
<keyword evidence="2" id="KW-0732">Signal</keyword>
<evidence type="ECO:0000256" key="5">
    <source>
        <dbReference type="ARBA" id="ARBA00022984"/>
    </source>
</evidence>
<evidence type="ECO:0000256" key="2">
    <source>
        <dbReference type="ARBA" id="ARBA00022729"/>
    </source>
</evidence>
<dbReference type="SUPFAM" id="SSF56601">
    <property type="entry name" value="beta-lactamase/transpeptidase-like"/>
    <property type="match status" value="1"/>
</dbReference>
<evidence type="ECO:0000256" key="6">
    <source>
        <dbReference type="ARBA" id="ARBA00023316"/>
    </source>
</evidence>
<protein>
    <submittedName>
        <fullName evidence="10">D-alanyl-D-alanine carboxypeptidase</fullName>
    </submittedName>
</protein>
<evidence type="ECO:0000256" key="3">
    <source>
        <dbReference type="ARBA" id="ARBA00022801"/>
    </source>
</evidence>
<evidence type="ECO:0000256" key="8">
    <source>
        <dbReference type="RuleBase" id="RU004016"/>
    </source>
</evidence>
<dbReference type="PRINTS" id="PR00725">
    <property type="entry name" value="DADACBPTASE1"/>
</dbReference>
<organism evidence="10 11">
    <name type="scientific">Lactobacillus johnsonii</name>
    <dbReference type="NCBI Taxonomy" id="33959"/>
    <lineage>
        <taxon>Bacteria</taxon>
        <taxon>Bacillati</taxon>
        <taxon>Bacillota</taxon>
        <taxon>Bacilli</taxon>
        <taxon>Lactobacillales</taxon>
        <taxon>Lactobacillaceae</taxon>
        <taxon>Lactobacillus</taxon>
    </lineage>
</organism>
<accession>A0A9W3X5E0</accession>
<feature type="active site" description="Acyl-ester intermediate" evidence="7">
    <location>
        <position position="73"/>
    </location>
</feature>
<feature type="active site" description="Proton acceptor" evidence="7">
    <location>
        <position position="76"/>
    </location>
</feature>
<evidence type="ECO:0000256" key="1">
    <source>
        <dbReference type="ARBA" id="ARBA00007164"/>
    </source>
</evidence>
<evidence type="ECO:0000256" key="4">
    <source>
        <dbReference type="ARBA" id="ARBA00022960"/>
    </source>
</evidence>
<proteinExistence type="inferred from homology"/>
<dbReference type="Pfam" id="PF00768">
    <property type="entry name" value="Peptidase_S11"/>
    <property type="match status" value="1"/>
</dbReference>
<feature type="domain" description="Peptidase S11 D-alanyl-D-alanine carboxypeptidase A N-terminal" evidence="9">
    <location>
        <begin position="40"/>
        <end position="170"/>
    </location>
</feature>
<feature type="active site" evidence="7">
    <location>
        <position position="137"/>
    </location>
</feature>
<keyword evidence="6" id="KW-0961">Cell wall biogenesis/degradation</keyword>
<reference evidence="10 11" key="1">
    <citation type="submission" date="2016-07" db="EMBL/GenBank/DDBJ databases">
        <title>Genome sequencing project for further understanding the molecular mechanisms of preventing non-alcoholic fatty liver disease.</title>
        <authorList>
            <person name="Wang H."/>
        </authorList>
    </citation>
    <scope>NUCLEOTIDE SEQUENCE [LARGE SCALE GENOMIC DNA]</scope>
    <source>
        <strain evidence="10 11">BS15</strain>
    </source>
</reference>
<dbReference type="GO" id="GO:0071555">
    <property type="term" value="P:cell wall organization"/>
    <property type="evidence" value="ECO:0007669"/>
    <property type="project" value="UniProtKB-KW"/>
</dbReference>
<evidence type="ECO:0000313" key="11">
    <source>
        <dbReference type="Proteomes" id="UP000094691"/>
    </source>
</evidence>
<name>A0A9W3X5E0_LACJH</name>
<dbReference type="InterPro" id="IPR001967">
    <property type="entry name" value="Peptidase_S11_N"/>
</dbReference>
<keyword evidence="5" id="KW-0573">Peptidoglycan synthesis</keyword>
<dbReference type="InterPro" id="IPR018044">
    <property type="entry name" value="Peptidase_S11"/>
</dbReference>
<sequence length="183" mass="20509">MEKYKIKILKGLLPFFCFLIYFFAKSVSVNAASIDNYNENQVNLDVKSALAIDVNSGQILYAKNANKKLPVASMSKLITVYLTLDAIKNREISWNQRVQPTKQIVAVSNDPEYSGIPLQMNHSYTIKQLYEATLIDSANGPAMLLGEVISGSQQAFVKKMRQQLSTWNITGGGYTARYTQWLA</sequence>
<evidence type="ECO:0000256" key="7">
    <source>
        <dbReference type="PIRSR" id="PIRSR618044-1"/>
    </source>
</evidence>
<keyword evidence="3" id="KW-0378">Hydrolase</keyword>
<dbReference type="GO" id="GO:0009002">
    <property type="term" value="F:serine-type D-Ala-D-Ala carboxypeptidase activity"/>
    <property type="evidence" value="ECO:0007669"/>
    <property type="project" value="InterPro"/>
</dbReference>
<dbReference type="Gene3D" id="3.40.710.10">
    <property type="entry name" value="DD-peptidase/beta-lactamase superfamily"/>
    <property type="match status" value="1"/>
</dbReference>
<dbReference type="InterPro" id="IPR012338">
    <property type="entry name" value="Beta-lactam/transpept-like"/>
</dbReference>
<evidence type="ECO:0000259" key="9">
    <source>
        <dbReference type="Pfam" id="PF00768"/>
    </source>
</evidence>
<dbReference type="GO" id="GO:0006508">
    <property type="term" value="P:proteolysis"/>
    <property type="evidence" value="ECO:0007669"/>
    <property type="project" value="InterPro"/>
</dbReference>
<keyword evidence="10" id="KW-0121">Carboxypeptidase</keyword>
<dbReference type="GO" id="GO:0008360">
    <property type="term" value="P:regulation of cell shape"/>
    <property type="evidence" value="ECO:0007669"/>
    <property type="project" value="UniProtKB-KW"/>
</dbReference>
<dbReference type="GO" id="GO:0009252">
    <property type="term" value="P:peptidoglycan biosynthetic process"/>
    <property type="evidence" value="ECO:0007669"/>
    <property type="project" value="UniProtKB-KW"/>
</dbReference>
<dbReference type="PANTHER" id="PTHR21581:SF11">
    <property type="entry name" value="D-ALANYL-D-ALANINE CARBOXYPEPTIDASE DACA"/>
    <property type="match status" value="1"/>
</dbReference>
<dbReference type="EMBL" id="CP016400">
    <property type="protein sequence ID" value="AOG26220.1"/>
    <property type="molecule type" value="Genomic_DNA"/>
</dbReference>
<keyword evidence="4" id="KW-0133">Cell shape</keyword>
<gene>
    <name evidence="10" type="ORF">BBP16_04970</name>
</gene>